<dbReference type="EMBL" id="CAXKWB010016479">
    <property type="protein sequence ID" value="CAL4116214.1"/>
    <property type="molecule type" value="Genomic_DNA"/>
</dbReference>
<accession>A0AAV2R760</accession>
<organism evidence="1 2">
    <name type="scientific">Meganyctiphanes norvegica</name>
    <name type="common">Northern krill</name>
    <name type="synonym">Thysanopoda norvegica</name>
    <dbReference type="NCBI Taxonomy" id="48144"/>
    <lineage>
        <taxon>Eukaryota</taxon>
        <taxon>Metazoa</taxon>
        <taxon>Ecdysozoa</taxon>
        <taxon>Arthropoda</taxon>
        <taxon>Crustacea</taxon>
        <taxon>Multicrustacea</taxon>
        <taxon>Malacostraca</taxon>
        <taxon>Eumalacostraca</taxon>
        <taxon>Eucarida</taxon>
        <taxon>Euphausiacea</taxon>
        <taxon>Euphausiidae</taxon>
        <taxon>Meganyctiphanes</taxon>
    </lineage>
</organism>
<dbReference type="Proteomes" id="UP001497623">
    <property type="component" value="Unassembled WGS sequence"/>
</dbReference>
<protein>
    <submittedName>
        <fullName evidence="1">Uncharacterized protein</fullName>
    </submittedName>
</protein>
<reference evidence="1 2" key="1">
    <citation type="submission" date="2024-05" db="EMBL/GenBank/DDBJ databases">
        <authorList>
            <person name="Wallberg A."/>
        </authorList>
    </citation>
    <scope>NUCLEOTIDE SEQUENCE [LARGE SCALE GENOMIC DNA]</scope>
</reference>
<evidence type="ECO:0000313" key="2">
    <source>
        <dbReference type="Proteomes" id="UP001497623"/>
    </source>
</evidence>
<dbReference type="AlphaFoldDB" id="A0AAV2R760"/>
<feature type="non-terminal residue" evidence="1">
    <location>
        <position position="1"/>
    </location>
</feature>
<proteinExistence type="predicted"/>
<gene>
    <name evidence="1" type="ORF">MNOR_LOCUS20933</name>
</gene>
<keyword evidence="2" id="KW-1185">Reference proteome</keyword>
<comment type="caution">
    <text evidence="1">The sequence shown here is derived from an EMBL/GenBank/DDBJ whole genome shotgun (WGS) entry which is preliminary data.</text>
</comment>
<evidence type="ECO:0000313" key="1">
    <source>
        <dbReference type="EMBL" id="CAL4116214.1"/>
    </source>
</evidence>
<name>A0AAV2R760_MEGNR</name>
<sequence>RMSCRRGETTNPYGKCYGGYGTLLCCVPDPPRSSCLRRGSTCGRRGNGVCRLNCQYNEKVCKASHCDGVNCKCCKPNPPRSSCLRPGSTCGRRGNGVCRLNCQYNEKVCKASHCDGINCKCCKPNPPPPSCLRPGSPCGRRGKRDNGICRTDCRYNEKVCKASHCDGVNCKCCKPNPPPPSCLEPGSPCGRRGKRDNGICRTDCRYNEKVCKASHCDGVNCKCCKPNPPPPSCLEPGSPCGRRGKRDNGICRTDCRYNEKVCKASHCEGINCKCCKP</sequence>
<feature type="non-terminal residue" evidence="1">
    <location>
        <position position="277"/>
    </location>
</feature>